<dbReference type="SMART" id="SM00530">
    <property type="entry name" value="HTH_XRE"/>
    <property type="match status" value="1"/>
</dbReference>
<dbReference type="InterPro" id="IPR001387">
    <property type="entry name" value="Cro/C1-type_HTH"/>
</dbReference>
<dbReference type="Proteomes" id="UP000216998">
    <property type="component" value="Unassembled WGS sequence"/>
</dbReference>
<dbReference type="InterPro" id="IPR052345">
    <property type="entry name" value="Rad_response_metalloprotease"/>
</dbReference>
<accession>A0A255Z4Z5</accession>
<dbReference type="PROSITE" id="PS50943">
    <property type="entry name" value="HTH_CROC1"/>
    <property type="match status" value="1"/>
</dbReference>
<dbReference type="AlphaFoldDB" id="A0A255Z4Z5"/>
<sequence>MARGEGINPEILIWARESAGLSIADAADKIGLLPSETASASDKLIEFETGVKSPTRNQLVKIAAVYRRPLITFYMAVPPPKGERGEDFRAHSVGISNRENALLDALLRDIRGRQEMVRSLLEDEDEAVRLQFVGAASISDGVHSVARRINDALGLPETGQGRPGGPDSLFKDLRSRCEHLGVFVLLVGNLGSHHSALTDSVFRGFALADEVAPFIVINDQDARAARAFTLIHELTHIWIGQSGVSGSAEDDADPTPKGRIEQFCNDVASEVLLPSAALAERPSGLAVGGKEGAHRVIGRIADTWSVSEPMVAYRFHRMGWISSVTYRQLSADYAARWRANKAQEKAKTKENEGGPSYYVIKQHKLGNALIGIVQRTLRDNLLTHTKAAKVLGVKPTAVEPLLRRFEAGRGAIFIETRR</sequence>
<dbReference type="CDD" id="cd00093">
    <property type="entry name" value="HTH_XRE"/>
    <property type="match status" value="1"/>
</dbReference>
<dbReference type="InterPro" id="IPR010359">
    <property type="entry name" value="IrrE_HExxH"/>
</dbReference>
<dbReference type="GO" id="GO:0003677">
    <property type="term" value="F:DNA binding"/>
    <property type="evidence" value="ECO:0007669"/>
    <property type="project" value="UniProtKB-KW"/>
</dbReference>
<reference evidence="2 3" key="1">
    <citation type="submission" date="2017-07" db="EMBL/GenBank/DDBJ databases">
        <title>Niveispirillum cyanobacteriorum sp. nov., isolated from cyanobacterial aggregates in a eutrophic lake.</title>
        <authorList>
            <person name="Cai H."/>
        </authorList>
    </citation>
    <scope>NUCLEOTIDE SEQUENCE [LARGE SCALE GENOMIC DNA]</scope>
    <source>
        <strain evidence="3">TH1-14</strain>
    </source>
</reference>
<proteinExistence type="predicted"/>
<dbReference type="Gene3D" id="1.10.10.2910">
    <property type="match status" value="1"/>
</dbReference>
<dbReference type="PANTHER" id="PTHR43236">
    <property type="entry name" value="ANTITOXIN HIGA1"/>
    <property type="match status" value="1"/>
</dbReference>
<protein>
    <submittedName>
        <fullName evidence="2">DNA-binding protein</fullName>
    </submittedName>
</protein>
<dbReference type="RefSeq" id="WP_094454198.1">
    <property type="nucleotide sequence ID" value="NZ_NOXU01000022.1"/>
</dbReference>
<dbReference type="PANTHER" id="PTHR43236:SF2">
    <property type="entry name" value="BLL0069 PROTEIN"/>
    <property type="match status" value="1"/>
</dbReference>
<name>A0A255Z4Z5_9PROT</name>
<feature type="domain" description="HTH cro/C1-type" evidence="1">
    <location>
        <begin position="15"/>
        <end position="73"/>
    </location>
</feature>
<organism evidence="2 3">
    <name type="scientific">Niveispirillum lacus</name>
    <dbReference type="NCBI Taxonomy" id="1981099"/>
    <lineage>
        <taxon>Bacteria</taxon>
        <taxon>Pseudomonadati</taxon>
        <taxon>Pseudomonadota</taxon>
        <taxon>Alphaproteobacteria</taxon>
        <taxon>Rhodospirillales</taxon>
        <taxon>Azospirillaceae</taxon>
        <taxon>Niveispirillum</taxon>
    </lineage>
</organism>
<dbReference type="OrthoDB" id="9796786at2"/>
<evidence type="ECO:0000313" key="2">
    <source>
        <dbReference type="EMBL" id="OYQ36519.1"/>
    </source>
</evidence>
<dbReference type="Pfam" id="PF06114">
    <property type="entry name" value="Peptidase_M78"/>
    <property type="match status" value="1"/>
</dbReference>
<evidence type="ECO:0000313" key="3">
    <source>
        <dbReference type="Proteomes" id="UP000216998"/>
    </source>
</evidence>
<comment type="caution">
    <text evidence="2">The sequence shown here is derived from an EMBL/GenBank/DDBJ whole genome shotgun (WGS) entry which is preliminary data.</text>
</comment>
<keyword evidence="3" id="KW-1185">Reference proteome</keyword>
<dbReference type="EMBL" id="NOXU01000022">
    <property type="protein sequence ID" value="OYQ36519.1"/>
    <property type="molecule type" value="Genomic_DNA"/>
</dbReference>
<keyword evidence="2" id="KW-0238">DNA-binding</keyword>
<gene>
    <name evidence="2" type="ORF">CHU95_04700</name>
</gene>
<evidence type="ECO:0000259" key="1">
    <source>
        <dbReference type="PROSITE" id="PS50943"/>
    </source>
</evidence>